<feature type="transmembrane region" description="Helical" evidence="1">
    <location>
        <begin position="51"/>
        <end position="72"/>
    </location>
</feature>
<organism evidence="2 3">
    <name type="scientific">Planosporangium thailandense</name>
    <dbReference type="NCBI Taxonomy" id="765197"/>
    <lineage>
        <taxon>Bacteria</taxon>
        <taxon>Bacillati</taxon>
        <taxon>Actinomycetota</taxon>
        <taxon>Actinomycetes</taxon>
        <taxon>Micromonosporales</taxon>
        <taxon>Micromonosporaceae</taxon>
        <taxon>Planosporangium</taxon>
    </lineage>
</organism>
<keyword evidence="1" id="KW-1133">Transmembrane helix</keyword>
<protein>
    <recommendedName>
        <fullName evidence="4">DUF998 domain-containing protein</fullName>
    </recommendedName>
</protein>
<feature type="transmembrane region" description="Helical" evidence="1">
    <location>
        <begin position="84"/>
        <end position="104"/>
    </location>
</feature>
<gene>
    <name evidence="2" type="ORF">HC031_31365</name>
</gene>
<feature type="transmembrane region" description="Helical" evidence="1">
    <location>
        <begin position="142"/>
        <end position="159"/>
    </location>
</feature>
<accession>A0ABX0Y9U4</accession>
<dbReference type="Proteomes" id="UP000722989">
    <property type="component" value="Unassembled WGS sequence"/>
</dbReference>
<keyword evidence="3" id="KW-1185">Reference proteome</keyword>
<reference evidence="2 3" key="1">
    <citation type="submission" date="2020-03" db="EMBL/GenBank/DDBJ databases">
        <title>WGS of the type strain of Planosporangium spp.</title>
        <authorList>
            <person name="Thawai C."/>
        </authorList>
    </citation>
    <scope>NUCLEOTIDE SEQUENCE [LARGE SCALE GENOMIC DNA]</scope>
    <source>
        <strain evidence="2 3">TBRC 5610</strain>
    </source>
</reference>
<dbReference type="EMBL" id="JAATVY010000048">
    <property type="protein sequence ID" value="NJC74180.1"/>
    <property type="molecule type" value="Genomic_DNA"/>
</dbReference>
<dbReference type="RefSeq" id="WP_167929083.1">
    <property type="nucleotide sequence ID" value="NZ_JAATVY010000048.1"/>
</dbReference>
<feature type="transmembrane region" description="Helical" evidence="1">
    <location>
        <begin position="12"/>
        <end position="31"/>
    </location>
</feature>
<evidence type="ECO:0000256" key="1">
    <source>
        <dbReference type="SAM" id="Phobius"/>
    </source>
</evidence>
<name>A0ABX0Y9U4_9ACTN</name>
<evidence type="ECO:0000313" key="3">
    <source>
        <dbReference type="Proteomes" id="UP000722989"/>
    </source>
</evidence>
<evidence type="ECO:0008006" key="4">
    <source>
        <dbReference type="Google" id="ProtNLM"/>
    </source>
</evidence>
<proteinExistence type="predicted"/>
<keyword evidence="1" id="KW-0812">Transmembrane</keyword>
<keyword evidence="1" id="KW-0472">Membrane</keyword>
<evidence type="ECO:0000313" key="2">
    <source>
        <dbReference type="EMBL" id="NJC74180.1"/>
    </source>
</evidence>
<sequence length="192" mass="19082">MVAVAAAPRTLAHAKAALLTMAVVAAGTAIFDVVAHPHGGTEHLGSTADYVFTALLLPFVLAALAVLAALHAAQAGRDGRLGRAGFIVAAVGLVAFVPVGVLTLVTADATSGGPVYPLAMLASLVGLVMMAIAWVRAKSLPRWILPAVTFGWIFGGPVAEGGTPGFRGAALILAAVCAAVAVTLPASAETTV</sequence>
<comment type="caution">
    <text evidence="2">The sequence shown here is derived from an EMBL/GenBank/DDBJ whole genome shotgun (WGS) entry which is preliminary data.</text>
</comment>
<feature type="transmembrane region" description="Helical" evidence="1">
    <location>
        <begin position="165"/>
        <end position="186"/>
    </location>
</feature>
<feature type="transmembrane region" description="Helical" evidence="1">
    <location>
        <begin position="116"/>
        <end position="135"/>
    </location>
</feature>